<dbReference type="PANTHER" id="PTHR23131">
    <property type="entry name" value="ENDORIBONUCLEASE LACTB2"/>
    <property type="match status" value="1"/>
</dbReference>
<dbReference type="GO" id="GO:0016787">
    <property type="term" value="F:hydrolase activity"/>
    <property type="evidence" value="ECO:0007669"/>
    <property type="project" value="UniProtKB-KW"/>
</dbReference>
<dbReference type="InterPro" id="IPR041516">
    <property type="entry name" value="LACTB2_WH"/>
</dbReference>
<dbReference type="GO" id="GO:0044550">
    <property type="term" value="P:secondary metabolite biosynthetic process"/>
    <property type="evidence" value="ECO:0007669"/>
    <property type="project" value="TreeGrafter"/>
</dbReference>
<dbReference type="OrthoDB" id="17458at2759"/>
<feature type="domain" description="Metallo-beta-lactamase" evidence="5">
    <location>
        <begin position="32"/>
        <end position="246"/>
    </location>
</feature>
<reference evidence="6" key="1">
    <citation type="journal article" date="2018" name="Genome Biol. Evol.">
        <title>Genomics and development of Lentinus tigrinus, a white-rot wood-decaying mushroom with dimorphic fruiting bodies.</title>
        <authorList>
            <person name="Wu B."/>
            <person name="Xu Z."/>
            <person name="Knudson A."/>
            <person name="Carlson A."/>
            <person name="Chen N."/>
            <person name="Kovaka S."/>
            <person name="LaButti K."/>
            <person name="Lipzen A."/>
            <person name="Pennachio C."/>
            <person name="Riley R."/>
            <person name="Schakwitz W."/>
            <person name="Umezawa K."/>
            <person name="Ohm R.A."/>
            <person name="Grigoriev I.V."/>
            <person name="Nagy L.G."/>
            <person name="Gibbons J."/>
            <person name="Hibbett D."/>
        </authorList>
    </citation>
    <scope>NUCLEOTIDE SEQUENCE [LARGE SCALE GENOMIC DNA]</scope>
    <source>
        <strain evidence="6">ALCF2SS1-6</strain>
    </source>
</reference>
<comment type="similarity">
    <text evidence="1">Belongs to the metallo-beta-lactamase superfamily. Glyoxalase II family.</text>
</comment>
<dbReference type="GO" id="GO:0046872">
    <property type="term" value="F:metal ion binding"/>
    <property type="evidence" value="ECO:0007669"/>
    <property type="project" value="UniProtKB-KW"/>
</dbReference>
<organism evidence="6 7">
    <name type="scientific">Lentinus tigrinus ALCF2SS1-6</name>
    <dbReference type="NCBI Taxonomy" id="1328759"/>
    <lineage>
        <taxon>Eukaryota</taxon>
        <taxon>Fungi</taxon>
        <taxon>Dikarya</taxon>
        <taxon>Basidiomycota</taxon>
        <taxon>Agaricomycotina</taxon>
        <taxon>Agaricomycetes</taxon>
        <taxon>Polyporales</taxon>
        <taxon>Polyporaceae</taxon>
        <taxon>Lentinus</taxon>
    </lineage>
</organism>
<evidence type="ECO:0000256" key="3">
    <source>
        <dbReference type="ARBA" id="ARBA00022801"/>
    </source>
</evidence>
<dbReference type="Proteomes" id="UP000313359">
    <property type="component" value="Unassembled WGS sequence"/>
</dbReference>
<protein>
    <submittedName>
        <fullName evidence="6">Metallo-hydrolase/oxidoreductase</fullName>
    </submittedName>
</protein>
<proteinExistence type="inferred from homology"/>
<dbReference type="InterPro" id="IPR036866">
    <property type="entry name" value="RibonucZ/Hydroxyglut_hydro"/>
</dbReference>
<keyword evidence="2" id="KW-0479">Metal-binding</keyword>
<evidence type="ECO:0000259" key="5">
    <source>
        <dbReference type="SMART" id="SM00849"/>
    </source>
</evidence>
<dbReference type="InterPro" id="IPR036388">
    <property type="entry name" value="WH-like_DNA-bd_sf"/>
</dbReference>
<dbReference type="Gene3D" id="1.10.10.10">
    <property type="entry name" value="Winged helix-like DNA-binding domain superfamily/Winged helix DNA-binding domain"/>
    <property type="match status" value="1"/>
</dbReference>
<keyword evidence="4" id="KW-0862">Zinc</keyword>
<evidence type="ECO:0000313" key="6">
    <source>
        <dbReference type="EMBL" id="RPD59278.1"/>
    </source>
</evidence>
<dbReference type="SUPFAM" id="SSF56281">
    <property type="entry name" value="Metallo-hydrolase/oxidoreductase"/>
    <property type="match status" value="1"/>
</dbReference>
<keyword evidence="7" id="KW-1185">Reference proteome</keyword>
<dbReference type="CDD" id="cd07722">
    <property type="entry name" value="LACTB2-like_MBL-fold"/>
    <property type="match status" value="1"/>
</dbReference>
<keyword evidence="3 6" id="KW-0378">Hydrolase</keyword>
<dbReference type="Gene3D" id="3.60.15.10">
    <property type="entry name" value="Ribonuclease Z/Hydroxyacylglutathione hydrolase-like"/>
    <property type="match status" value="1"/>
</dbReference>
<dbReference type="InterPro" id="IPR050662">
    <property type="entry name" value="Sec-metab_biosynth-thioest"/>
</dbReference>
<evidence type="ECO:0000256" key="4">
    <source>
        <dbReference type="ARBA" id="ARBA00022833"/>
    </source>
</evidence>
<gene>
    <name evidence="6" type="ORF">L227DRAFT_527925</name>
</gene>
<dbReference type="Pfam" id="PF17778">
    <property type="entry name" value="WHD_BLACT"/>
    <property type="match status" value="1"/>
</dbReference>
<evidence type="ECO:0000256" key="2">
    <source>
        <dbReference type="ARBA" id="ARBA00022723"/>
    </source>
</evidence>
<dbReference type="InterPro" id="IPR047921">
    <property type="entry name" value="LACTB2-like_MBL-fold"/>
</dbReference>
<name>A0A5C2S7I5_9APHY</name>
<dbReference type="EMBL" id="ML122271">
    <property type="protein sequence ID" value="RPD59278.1"/>
    <property type="molecule type" value="Genomic_DNA"/>
</dbReference>
<sequence>MEALEALPSVSKLSKTVTRILGQNPGKFTLQGTNTYLVGEHNPYILLDTGEGRDEYIPHLQEALLDKTREHTPGQPYVSDIILTHKHHDHTHGLPSVLALLRKLWENQQPAPTSPFRPPRIHKIPLPAPDPRLTSVIDSLVPGSFTPSPTGSPVHDLADSDTLPVTSSSPDESSVLRIIHTPGHTADSLCIHYPPDRAFFTADTVLGHGTAVFENLRPYMTSLQKMIDYGEGPNGEKTYEVVYPGHGPVIKDGHEKVRTYLKHRVEREEQIVAVLRRPVPADIHGFNEDGWTTEAIVATIYAKYPKELWAPAAHSVELHLNKLVEEGRAEKTGAAWVLLS</sequence>
<dbReference type="Pfam" id="PF00753">
    <property type="entry name" value="Lactamase_B"/>
    <property type="match status" value="1"/>
</dbReference>
<dbReference type="PANTHER" id="PTHR23131:SF0">
    <property type="entry name" value="ENDORIBONUCLEASE LACTB2"/>
    <property type="match status" value="1"/>
</dbReference>
<evidence type="ECO:0000313" key="7">
    <source>
        <dbReference type="Proteomes" id="UP000313359"/>
    </source>
</evidence>
<dbReference type="InterPro" id="IPR001279">
    <property type="entry name" value="Metallo-B-lactamas"/>
</dbReference>
<dbReference type="AlphaFoldDB" id="A0A5C2S7I5"/>
<dbReference type="SMART" id="SM00849">
    <property type="entry name" value="Lactamase_B"/>
    <property type="match status" value="1"/>
</dbReference>
<dbReference type="STRING" id="1328759.A0A5C2S7I5"/>
<accession>A0A5C2S7I5</accession>
<evidence type="ECO:0000256" key="1">
    <source>
        <dbReference type="ARBA" id="ARBA00006759"/>
    </source>
</evidence>